<reference evidence="1 2" key="2">
    <citation type="submission" date="2023-11" db="EMBL/GenBank/DDBJ databases">
        <authorList>
            <person name="Lara A.C."/>
            <person name="Chronakova A."/>
        </authorList>
    </citation>
    <scope>NUCLEOTIDE SEQUENCE [LARGE SCALE GENOMIC DNA]</scope>
    <source>
        <strain evidence="1 2">BCCO 10_0856</strain>
    </source>
</reference>
<dbReference type="RefSeq" id="WP_319964802.1">
    <property type="nucleotide sequence ID" value="NZ_JAXAVW010000004.1"/>
</dbReference>
<name>A0ABU4SV85_9PSEU</name>
<gene>
    <name evidence="1" type="ORF">SK803_06210</name>
</gene>
<keyword evidence="2" id="KW-1185">Reference proteome</keyword>
<comment type="caution">
    <text evidence="1">The sequence shown here is derived from an EMBL/GenBank/DDBJ whole genome shotgun (WGS) entry which is preliminary data.</text>
</comment>
<reference evidence="1 2" key="1">
    <citation type="submission" date="2023-11" db="EMBL/GenBank/DDBJ databases">
        <title>Lentzea sokolovensis, sp. nov., Lentzea kristufkii, sp. nov., and Lentzea miocenensis, sp. nov., rare actinobacteria from Sokolov Coal Basin, Miocene lacustrine sediment, Czech Republic.</title>
        <authorList>
            <person name="Lara A."/>
            <person name="Kotroba L."/>
            <person name="Nouioui I."/>
            <person name="Neumann-Schaal M."/>
            <person name="Mast Y."/>
            <person name="Chronakova A."/>
        </authorList>
    </citation>
    <scope>NUCLEOTIDE SEQUENCE [LARGE SCALE GENOMIC DNA]</scope>
    <source>
        <strain evidence="1 2">BCCO 10_0856</strain>
    </source>
</reference>
<organism evidence="1 2">
    <name type="scientific">Lentzea miocenica</name>
    <dbReference type="NCBI Taxonomy" id="3095431"/>
    <lineage>
        <taxon>Bacteria</taxon>
        <taxon>Bacillati</taxon>
        <taxon>Actinomycetota</taxon>
        <taxon>Actinomycetes</taxon>
        <taxon>Pseudonocardiales</taxon>
        <taxon>Pseudonocardiaceae</taxon>
        <taxon>Lentzea</taxon>
    </lineage>
</organism>
<evidence type="ECO:0000313" key="1">
    <source>
        <dbReference type="EMBL" id="MDX8029796.1"/>
    </source>
</evidence>
<evidence type="ECO:0000313" key="2">
    <source>
        <dbReference type="Proteomes" id="UP001285521"/>
    </source>
</evidence>
<protein>
    <recommendedName>
        <fullName evidence="3">Lipoprotein</fullName>
    </recommendedName>
</protein>
<accession>A0ABU4SV85</accession>
<dbReference type="Proteomes" id="UP001285521">
    <property type="component" value="Unassembled WGS sequence"/>
</dbReference>
<evidence type="ECO:0008006" key="3">
    <source>
        <dbReference type="Google" id="ProtNLM"/>
    </source>
</evidence>
<dbReference type="EMBL" id="JAXAVW010000004">
    <property type="protein sequence ID" value="MDX8029796.1"/>
    <property type="molecule type" value="Genomic_DNA"/>
</dbReference>
<sequence length="139" mass="14508">MLGTLVLSTAACASTQEQAFEFAVADARSAVDEGRGKLEKAVTGGQGVEAADAATFGPHQVFDSRTVEGGFEVDAVYYGTGRAGSAGTYEGTAVRICVRFQIHPGRSPQIEASDTECSPALPTTIPYYGTVTRTVPLKD</sequence>
<proteinExistence type="predicted"/>